<dbReference type="FunFam" id="3.40.640.10:FF:000064">
    <property type="entry name" value="Aspartate aminotransferase"/>
    <property type="match status" value="1"/>
</dbReference>
<evidence type="ECO:0000256" key="2">
    <source>
        <dbReference type="ARBA" id="ARBA00007441"/>
    </source>
</evidence>
<keyword evidence="10" id="KW-1185">Reference proteome</keyword>
<evidence type="ECO:0000256" key="3">
    <source>
        <dbReference type="ARBA" id="ARBA00011738"/>
    </source>
</evidence>
<dbReference type="Proteomes" id="UP000016933">
    <property type="component" value="Unassembled WGS sequence"/>
</dbReference>
<proteinExistence type="inferred from homology"/>
<dbReference type="PANTHER" id="PTHR11879:SF55">
    <property type="entry name" value="GLUTAMATE OXALOACETATE TRANSAMINASE 1, ISOFORM B"/>
    <property type="match status" value="1"/>
</dbReference>
<dbReference type="PROSITE" id="PS00105">
    <property type="entry name" value="AA_TRANSFER_CLASS_1"/>
    <property type="match status" value="1"/>
</dbReference>
<dbReference type="GO" id="GO:0006532">
    <property type="term" value="P:aspartate biosynthetic process"/>
    <property type="evidence" value="ECO:0007669"/>
    <property type="project" value="TreeGrafter"/>
</dbReference>
<evidence type="ECO:0000259" key="8">
    <source>
        <dbReference type="Pfam" id="PF00155"/>
    </source>
</evidence>
<reference evidence="10" key="1">
    <citation type="journal article" date="2012" name="PLoS Genet.">
        <title>The genomes of the fungal plant pathogens Cladosporium fulvum and Dothistroma septosporum reveal adaptation to different hosts and lifestyles but also signatures of common ancestry.</title>
        <authorList>
            <person name="de Wit P.J.G.M."/>
            <person name="van der Burgt A."/>
            <person name="Oekmen B."/>
            <person name="Stergiopoulos I."/>
            <person name="Abd-Elsalam K.A."/>
            <person name="Aerts A.L."/>
            <person name="Bahkali A.H."/>
            <person name="Beenen H.G."/>
            <person name="Chettri P."/>
            <person name="Cox M.P."/>
            <person name="Datema E."/>
            <person name="de Vries R.P."/>
            <person name="Dhillon B."/>
            <person name="Ganley A.R."/>
            <person name="Griffiths S.A."/>
            <person name="Guo Y."/>
            <person name="Hamelin R.C."/>
            <person name="Henrissat B."/>
            <person name="Kabir M.S."/>
            <person name="Jashni M.K."/>
            <person name="Kema G."/>
            <person name="Klaubauf S."/>
            <person name="Lapidus A."/>
            <person name="Levasseur A."/>
            <person name="Lindquist E."/>
            <person name="Mehrabi R."/>
            <person name="Ohm R.A."/>
            <person name="Owen T.J."/>
            <person name="Salamov A."/>
            <person name="Schwelm A."/>
            <person name="Schijlen E."/>
            <person name="Sun H."/>
            <person name="van den Burg H.A."/>
            <person name="van Ham R.C.H.J."/>
            <person name="Zhang S."/>
            <person name="Goodwin S.B."/>
            <person name="Grigoriev I.V."/>
            <person name="Collemare J."/>
            <person name="Bradshaw R.E."/>
        </authorList>
    </citation>
    <scope>NUCLEOTIDE SEQUENCE [LARGE SCALE GENOMIC DNA]</scope>
    <source>
        <strain evidence="10">NZE10 / CBS 128990</strain>
    </source>
</reference>
<evidence type="ECO:0000256" key="7">
    <source>
        <dbReference type="RuleBase" id="RU000480"/>
    </source>
</evidence>
<evidence type="ECO:0000256" key="6">
    <source>
        <dbReference type="ARBA" id="ARBA00022898"/>
    </source>
</evidence>
<dbReference type="FunFam" id="3.90.1150.10:FF:000001">
    <property type="entry name" value="Aspartate aminotransferase"/>
    <property type="match status" value="1"/>
</dbReference>
<keyword evidence="5 7" id="KW-0808">Transferase</keyword>
<dbReference type="GO" id="GO:0004069">
    <property type="term" value="F:L-aspartate:2-oxoglutarate aminotransferase activity"/>
    <property type="evidence" value="ECO:0007669"/>
    <property type="project" value="UniProtKB-EC"/>
</dbReference>
<protein>
    <recommendedName>
        <fullName evidence="7">Aspartate aminotransferase</fullName>
        <ecNumber evidence="7">2.6.1.1</ecNumber>
    </recommendedName>
</protein>
<evidence type="ECO:0000256" key="4">
    <source>
        <dbReference type="ARBA" id="ARBA00022576"/>
    </source>
</evidence>
<reference evidence="9 10" key="2">
    <citation type="journal article" date="2012" name="PLoS Pathog.">
        <title>Diverse lifestyles and strategies of plant pathogenesis encoded in the genomes of eighteen Dothideomycetes fungi.</title>
        <authorList>
            <person name="Ohm R.A."/>
            <person name="Feau N."/>
            <person name="Henrissat B."/>
            <person name="Schoch C.L."/>
            <person name="Horwitz B.A."/>
            <person name="Barry K.W."/>
            <person name="Condon B.J."/>
            <person name="Copeland A.C."/>
            <person name="Dhillon B."/>
            <person name="Glaser F."/>
            <person name="Hesse C.N."/>
            <person name="Kosti I."/>
            <person name="LaButti K."/>
            <person name="Lindquist E.A."/>
            <person name="Lucas S."/>
            <person name="Salamov A.A."/>
            <person name="Bradshaw R.E."/>
            <person name="Ciuffetti L."/>
            <person name="Hamelin R.C."/>
            <person name="Kema G.H.J."/>
            <person name="Lawrence C."/>
            <person name="Scott J.A."/>
            <person name="Spatafora J.W."/>
            <person name="Turgeon B.G."/>
            <person name="de Wit P.J.G.M."/>
            <person name="Zhong S."/>
            <person name="Goodwin S.B."/>
            <person name="Grigoriev I.V."/>
        </authorList>
    </citation>
    <scope>NUCLEOTIDE SEQUENCE [LARGE SCALE GENOMIC DNA]</scope>
    <source>
        <strain evidence="10">NZE10 / CBS 128990</strain>
    </source>
</reference>
<dbReference type="InterPro" id="IPR004839">
    <property type="entry name" value="Aminotransferase_I/II_large"/>
</dbReference>
<keyword evidence="6" id="KW-0663">Pyridoxal phosphate</keyword>
<dbReference type="InterPro" id="IPR004838">
    <property type="entry name" value="NHTrfase_class1_PyrdxlP-BS"/>
</dbReference>
<dbReference type="InterPro" id="IPR015424">
    <property type="entry name" value="PyrdxlP-dep_Trfase"/>
</dbReference>
<evidence type="ECO:0000256" key="5">
    <source>
        <dbReference type="ARBA" id="ARBA00022679"/>
    </source>
</evidence>
<comment type="miscellaneous">
    <text evidence="7">In eukaryotes there are cytoplasmic, mitochondrial and chloroplastic isozymes.</text>
</comment>
<dbReference type="InterPro" id="IPR015421">
    <property type="entry name" value="PyrdxlP-dep_Trfase_major"/>
</dbReference>
<comment type="catalytic activity">
    <reaction evidence="7">
        <text>L-aspartate + 2-oxoglutarate = oxaloacetate + L-glutamate</text>
        <dbReference type="Rhea" id="RHEA:21824"/>
        <dbReference type="ChEBI" id="CHEBI:16452"/>
        <dbReference type="ChEBI" id="CHEBI:16810"/>
        <dbReference type="ChEBI" id="CHEBI:29985"/>
        <dbReference type="ChEBI" id="CHEBI:29991"/>
        <dbReference type="EC" id="2.6.1.1"/>
    </reaction>
</comment>
<name>N1PL73_DOTSN</name>
<dbReference type="InterPro" id="IPR015422">
    <property type="entry name" value="PyrdxlP-dep_Trfase_small"/>
</dbReference>
<keyword evidence="4 7" id="KW-0032">Aminotransferase</keyword>
<dbReference type="AlphaFoldDB" id="N1PL73"/>
<dbReference type="HOGENOM" id="CLU_032440_1_2_1"/>
<dbReference type="GO" id="GO:0030170">
    <property type="term" value="F:pyridoxal phosphate binding"/>
    <property type="evidence" value="ECO:0007669"/>
    <property type="project" value="InterPro"/>
</dbReference>
<accession>N1PL73</accession>
<dbReference type="NCBIfam" id="NF006719">
    <property type="entry name" value="PRK09257.1"/>
    <property type="match status" value="1"/>
</dbReference>
<dbReference type="GO" id="GO:0005829">
    <property type="term" value="C:cytosol"/>
    <property type="evidence" value="ECO:0007669"/>
    <property type="project" value="TreeGrafter"/>
</dbReference>
<dbReference type="OrthoDB" id="6752799at2759"/>
<dbReference type="Pfam" id="PF00155">
    <property type="entry name" value="Aminotran_1_2"/>
    <property type="match status" value="1"/>
</dbReference>
<evidence type="ECO:0000313" key="10">
    <source>
        <dbReference type="Proteomes" id="UP000016933"/>
    </source>
</evidence>
<dbReference type="Gene3D" id="3.90.1150.10">
    <property type="entry name" value="Aspartate Aminotransferase, domain 1"/>
    <property type="match status" value="1"/>
</dbReference>
<evidence type="ECO:0000256" key="1">
    <source>
        <dbReference type="ARBA" id="ARBA00001933"/>
    </source>
</evidence>
<sequence length="419" mass="46420">MGSISNATSFTQDVVPQAPEDPLFGLMAAYRRDTDSKKVDLGIGAYRDNNAKPWVLPVVKQADERLRSDPDLNHEYLPIAGLADFTSASQKLVLGNNSPAIQEKRAVSLQTISGTGAVHLGALFLARFYNPATPEAKAVYVSDPTWANHNQIFSNVGVKIQKYPYFSKKTKGLDFDGMISTLKSAPEGSIILLHACAHNPTGVDPTKEQWKQISQVMKQRKLFPFFDTAYQGFASGSLEQDGWSINYFVEQGFELLIAQSYAKNFGLYGERAGCFHFVTSPGQHATETVSRVGSQLAILQRSEISNPPAYGARIASLVLNDEKLFAQWEEDLRTMSGRIKEMRKALRSKLEQLNTPGTWNHVTDQIGMFSFTGLSPDQVTKLREQYHIYMTQNGRISMAGLNTNNIDYFANSVNAVLSA</sequence>
<dbReference type="PRINTS" id="PR00799">
    <property type="entry name" value="TRANSAMINASE"/>
</dbReference>
<dbReference type="Gene3D" id="3.40.640.10">
    <property type="entry name" value="Type I PLP-dependent aspartate aminotransferase-like (Major domain)"/>
    <property type="match status" value="1"/>
</dbReference>
<gene>
    <name evidence="9" type="ORF">DOTSEDRAFT_71772</name>
</gene>
<dbReference type="STRING" id="675120.N1PL73"/>
<comment type="subunit">
    <text evidence="3 7">Homodimer.</text>
</comment>
<comment type="similarity">
    <text evidence="2">Belongs to the class-I pyridoxal-phosphate-dependent aminotransferase family.</text>
</comment>
<dbReference type="OMA" id="GTWTHIT"/>
<dbReference type="InterPro" id="IPR000796">
    <property type="entry name" value="Asp_trans"/>
</dbReference>
<evidence type="ECO:0000313" key="9">
    <source>
        <dbReference type="EMBL" id="EME44081.1"/>
    </source>
</evidence>
<dbReference type="SUPFAM" id="SSF53383">
    <property type="entry name" value="PLP-dependent transferases"/>
    <property type="match status" value="1"/>
</dbReference>
<dbReference type="CDD" id="cd00609">
    <property type="entry name" value="AAT_like"/>
    <property type="match status" value="1"/>
</dbReference>
<dbReference type="EMBL" id="KB446539">
    <property type="protein sequence ID" value="EME44081.1"/>
    <property type="molecule type" value="Genomic_DNA"/>
</dbReference>
<comment type="cofactor">
    <cofactor evidence="1">
        <name>pyridoxal 5'-phosphate</name>
        <dbReference type="ChEBI" id="CHEBI:597326"/>
    </cofactor>
</comment>
<dbReference type="PANTHER" id="PTHR11879">
    <property type="entry name" value="ASPARTATE AMINOTRANSFERASE"/>
    <property type="match status" value="1"/>
</dbReference>
<feature type="domain" description="Aminotransferase class I/classII large" evidence="8">
    <location>
        <begin position="37"/>
        <end position="412"/>
    </location>
</feature>
<dbReference type="eggNOG" id="KOG1412">
    <property type="taxonomic scope" value="Eukaryota"/>
</dbReference>
<organism evidence="9 10">
    <name type="scientific">Dothistroma septosporum (strain NZE10 / CBS 128990)</name>
    <name type="common">Red band needle blight fungus</name>
    <name type="synonym">Mycosphaerella pini</name>
    <dbReference type="NCBI Taxonomy" id="675120"/>
    <lineage>
        <taxon>Eukaryota</taxon>
        <taxon>Fungi</taxon>
        <taxon>Dikarya</taxon>
        <taxon>Ascomycota</taxon>
        <taxon>Pezizomycotina</taxon>
        <taxon>Dothideomycetes</taxon>
        <taxon>Dothideomycetidae</taxon>
        <taxon>Mycosphaerellales</taxon>
        <taxon>Mycosphaerellaceae</taxon>
        <taxon>Dothistroma</taxon>
    </lineage>
</organism>
<dbReference type="EC" id="2.6.1.1" evidence="7"/>